<dbReference type="GO" id="GO:0006535">
    <property type="term" value="P:cysteine biosynthetic process from serine"/>
    <property type="evidence" value="ECO:0007669"/>
    <property type="project" value="UniProtKB-UniRule"/>
</dbReference>
<comment type="pathway">
    <text evidence="2">Amino-acid biosynthesis; L-cysteine biosynthesis; L-cysteine from L-serine: step 2/2.</text>
</comment>
<dbReference type="PANTHER" id="PTHR10314">
    <property type="entry name" value="CYSTATHIONINE BETA-SYNTHASE"/>
    <property type="match status" value="1"/>
</dbReference>
<dbReference type="NCBIfam" id="TIGR01139">
    <property type="entry name" value="cysK"/>
    <property type="match status" value="1"/>
</dbReference>
<keyword evidence="6 12" id="KW-0808">Transferase</keyword>
<dbReference type="Pfam" id="PF00291">
    <property type="entry name" value="PALP"/>
    <property type="match status" value="1"/>
</dbReference>
<dbReference type="InterPro" id="IPR005859">
    <property type="entry name" value="CysK"/>
</dbReference>
<evidence type="ECO:0000256" key="2">
    <source>
        <dbReference type="ARBA" id="ARBA00004962"/>
    </source>
</evidence>
<keyword evidence="8 12" id="KW-0198">Cysteine biosynthesis</keyword>
<comment type="cofactor">
    <cofactor evidence="1 10 12">
        <name>pyridoxal 5'-phosphate</name>
        <dbReference type="ChEBI" id="CHEBI:597326"/>
    </cofactor>
</comment>
<evidence type="ECO:0000313" key="14">
    <source>
        <dbReference type="EMBL" id="AKV01738.1"/>
    </source>
</evidence>
<evidence type="ECO:0000256" key="6">
    <source>
        <dbReference type="ARBA" id="ARBA00022679"/>
    </source>
</evidence>
<evidence type="ECO:0000256" key="1">
    <source>
        <dbReference type="ARBA" id="ARBA00001933"/>
    </source>
</evidence>
<comment type="catalytic activity">
    <reaction evidence="9 12">
        <text>O-acetyl-L-serine + hydrogen sulfide = L-cysteine + acetate</text>
        <dbReference type="Rhea" id="RHEA:14829"/>
        <dbReference type="ChEBI" id="CHEBI:29919"/>
        <dbReference type="ChEBI" id="CHEBI:30089"/>
        <dbReference type="ChEBI" id="CHEBI:35235"/>
        <dbReference type="ChEBI" id="CHEBI:58340"/>
        <dbReference type="EC" id="2.5.1.47"/>
    </reaction>
</comment>
<dbReference type="InterPro" id="IPR001926">
    <property type="entry name" value="TrpB-like_PALP"/>
</dbReference>
<comment type="similarity">
    <text evidence="3 12">Belongs to the cysteine synthase/cystathionine beta-synthase family.</text>
</comment>
<dbReference type="KEGG" id="llu:AKJ09_08401"/>
<dbReference type="STRING" id="1391654.AKJ09_08401"/>
<gene>
    <name evidence="14" type="ORF">AKJ09_08401</name>
</gene>
<dbReference type="InterPro" id="IPR001216">
    <property type="entry name" value="P-phosphate_BS"/>
</dbReference>
<evidence type="ECO:0000313" key="15">
    <source>
        <dbReference type="Proteomes" id="UP000064967"/>
    </source>
</evidence>
<dbReference type="InterPro" id="IPR050214">
    <property type="entry name" value="Cys_Synth/Cystath_Beta-Synth"/>
</dbReference>
<evidence type="ECO:0000256" key="4">
    <source>
        <dbReference type="ARBA" id="ARBA00012681"/>
    </source>
</evidence>
<accession>A0A0K1Q7M5</accession>
<dbReference type="RefSeq" id="WP_146652779.1">
    <property type="nucleotide sequence ID" value="NZ_CP012333.1"/>
</dbReference>
<name>A0A0K1Q7M5_9BACT</name>
<organism evidence="14 15">
    <name type="scientific">Labilithrix luteola</name>
    <dbReference type="NCBI Taxonomy" id="1391654"/>
    <lineage>
        <taxon>Bacteria</taxon>
        <taxon>Pseudomonadati</taxon>
        <taxon>Myxococcota</taxon>
        <taxon>Polyangia</taxon>
        <taxon>Polyangiales</taxon>
        <taxon>Labilitrichaceae</taxon>
        <taxon>Labilithrix</taxon>
    </lineage>
</organism>
<dbReference type="PATRIC" id="fig|1391654.3.peg.8511"/>
<dbReference type="SUPFAM" id="SSF53686">
    <property type="entry name" value="Tryptophan synthase beta subunit-like PLP-dependent enzymes"/>
    <property type="match status" value="1"/>
</dbReference>
<keyword evidence="5 12" id="KW-0028">Amino-acid biosynthesis</keyword>
<dbReference type="GO" id="GO:0005737">
    <property type="term" value="C:cytoplasm"/>
    <property type="evidence" value="ECO:0007669"/>
    <property type="project" value="UniProtKB-ARBA"/>
</dbReference>
<evidence type="ECO:0000256" key="11">
    <source>
        <dbReference type="PIRSR" id="PIRSR605856-51"/>
    </source>
</evidence>
<sequence length="305" mass="31831">MSGRMSGQRKVRKSVLELIGGTPIVELGRVAKPGTSVLAKVEAQNPSGSVKDRPALAMVDAAEREGILRPGSVIVEATSGNTGIALAMIAAVRGYRCVLVMPEDMSVERRRILRAYGSEIVITPAEEGMAGAVQEAMSIVERTEGAFMPRQFDNPANPEVHARTTAREILEDVPDLAAFVAGVGSGGTLTGVARVLKAERPSVRIVAVEPAKSAVLSGGEPGLHSIQGLGAGFVPTVLDRSLIDEIVCVTDIAADKMTTRLAREEGLLVGPSSGANVHAACELAARITGPVVTILCDSGERYLFG</sequence>
<proteinExistence type="inferred from homology"/>
<evidence type="ECO:0000259" key="13">
    <source>
        <dbReference type="Pfam" id="PF00291"/>
    </source>
</evidence>
<evidence type="ECO:0000256" key="10">
    <source>
        <dbReference type="PIRSR" id="PIRSR605856-50"/>
    </source>
</evidence>
<feature type="binding site" evidence="10">
    <location>
        <begin position="184"/>
        <end position="188"/>
    </location>
    <ligand>
        <name>pyridoxal 5'-phosphate</name>
        <dbReference type="ChEBI" id="CHEBI:597326"/>
    </ligand>
</feature>
<evidence type="ECO:0000256" key="5">
    <source>
        <dbReference type="ARBA" id="ARBA00022605"/>
    </source>
</evidence>
<keyword evidence="7 10" id="KW-0663">Pyridoxal phosphate</keyword>
<dbReference type="EC" id="2.5.1.47" evidence="4 12"/>
<feature type="binding site" evidence="10">
    <location>
        <position position="81"/>
    </location>
    <ligand>
        <name>pyridoxal 5'-phosphate</name>
        <dbReference type="ChEBI" id="CHEBI:597326"/>
    </ligand>
</feature>
<evidence type="ECO:0000256" key="3">
    <source>
        <dbReference type="ARBA" id="ARBA00007103"/>
    </source>
</evidence>
<feature type="binding site" evidence="10">
    <location>
        <position position="272"/>
    </location>
    <ligand>
        <name>pyridoxal 5'-phosphate</name>
        <dbReference type="ChEBI" id="CHEBI:597326"/>
    </ligand>
</feature>
<evidence type="ECO:0000256" key="9">
    <source>
        <dbReference type="ARBA" id="ARBA00047931"/>
    </source>
</evidence>
<dbReference type="UniPathway" id="UPA00136">
    <property type="reaction ID" value="UER00200"/>
</dbReference>
<reference evidence="14 15" key="1">
    <citation type="submission" date="2015-08" db="EMBL/GenBank/DDBJ databases">
        <authorList>
            <person name="Babu N.S."/>
            <person name="Beckwith C.J."/>
            <person name="Beseler K.G."/>
            <person name="Brison A."/>
            <person name="Carone J.V."/>
            <person name="Caskin T.P."/>
            <person name="Diamond M."/>
            <person name="Durham M.E."/>
            <person name="Foxe J.M."/>
            <person name="Go M."/>
            <person name="Henderson B.A."/>
            <person name="Jones I.B."/>
            <person name="McGettigan J.A."/>
            <person name="Micheletti S.J."/>
            <person name="Nasrallah M.E."/>
            <person name="Ortiz D."/>
            <person name="Piller C.R."/>
            <person name="Privatt S.R."/>
            <person name="Schneider S.L."/>
            <person name="Sharp S."/>
            <person name="Smith T.C."/>
            <person name="Stanton J.D."/>
            <person name="Ullery H.E."/>
            <person name="Wilson R.J."/>
            <person name="Serrano M.G."/>
            <person name="Buck G."/>
            <person name="Lee V."/>
            <person name="Wang Y."/>
            <person name="Carvalho R."/>
            <person name="Voegtly L."/>
            <person name="Shi R."/>
            <person name="Duckworth R."/>
            <person name="Johnson A."/>
            <person name="Loviza R."/>
            <person name="Walstead R."/>
            <person name="Shah Z."/>
            <person name="Kiflezghi M."/>
            <person name="Wade K."/>
            <person name="Ball S.L."/>
            <person name="Bradley K.W."/>
            <person name="Asai D.J."/>
            <person name="Bowman C.A."/>
            <person name="Russell D.A."/>
            <person name="Pope W.H."/>
            <person name="Jacobs-Sera D."/>
            <person name="Hendrix R.W."/>
            <person name="Hatfull G.F."/>
        </authorList>
    </citation>
    <scope>NUCLEOTIDE SEQUENCE [LARGE SCALE GENOMIC DNA]</scope>
    <source>
        <strain evidence="14 15">DSM 27648</strain>
    </source>
</reference>
<dbReference type="EMBL" id="CP012333">
    <property type="protein sequence ID" value="AKV01738.1"/>
    <property type="molecule type" value="Genomic_DNA"/>
</dbReference>
<dbReference type="GO" id="GO:0004124">
    <property type="term" value="F:cysteine synthase activity"/>
    <property type="evidence" value="ECO:0007669"/>
    <property type="project" value="UniProtKB-UniRule"/>
</dbReference>
<dbReference type="NCBIfam" id="TIGR01136">
    <property type="entry name" value="cysKM"/>
    <property type="match status" value="1"/>
</dbReference>
<feature type="domain" description="Tryptophan synthase beta chain-like PALP" evidence="13">
    <location>
        <begin position="16"/>
        <end position="297"/>
    </location>
</feature>
<evidence type="ECO:0000256" key="12">
    <source>
        <dbReference type="RuleBase" id="RU003985"/>
    </source>
</evidence>
<dbReference type="AlphaFoldDB" id="A0A0K1Q7M5"/>
<dbReference type="OrthoDB" id="9815130at2"/>
<dbReference type="InterPro" id="IPR005856">
    <property type="entry name" value="Cys_synth"/>
</dbReference>
<evidence type="ECO:0000256" key="8">
    <source>
        <dbReference type="ARBA" id="ARBA00023192"/>
    </source>
</evidence>
<dbReference type="FunFam" id="3.40.50.1100:FF:000067">
    <property type="entry name" value="Cysteine synthase"/>
    <property type="match status" value="1"/>
</dbReference>
<evidence type="ECO:0000256" key="7">
    <source>
        <dbReference type="ARBA" id="ARBA00022898"/>
    </source>
</evidence>
<feature type="modified residue" description="N6-(pyridoxal phosphate)lysine" evidence="11">
    <location>
        <position position="51"/>
    </location>
</feature>
<dbReference type="PROSITE" id="PS00901">
    <property type="entry name" value="CYS_SYNTHASE"/>
    <property type="match status" value="1"/>
</dbReference>
<dbReference type="CDD" id="cd01561">
    <property type="entry name" value="CBS_like"/>
    <property type="match status" value="1"/>
</dbReference>
<dbReference type="Proteomes" id="UP000064967">
    <property type="component" value="Chromosome"/>
</dbReference>
<dbReference type="InterPro" id="IPR036052">
    <property type="entry name" value="TrpB-like_PALP_sf"/>
</dbReference>
<keyword evidence="15" id="KW-1185">Reference proteome</keyword>
<dbReference type="Gene3D" id="3.40.50.1100">
    <property type="match status" value="2"/>
</dbReference>
<protein>
    <recommendedName>
        <fullName evidence="4 12">Cysteine synthase</fullName>
        <ecNumber evidence="4 12">2.5.1.47</ecNumber>
    </recommendedName>
</protein>